<keyword evidence="3" id="KW-0371">Homeobox</keyword>
<dbReference type="InterPro" id="IPR044830">
    <property type="entry name" value="HD-Zip_III"/>
</dbReference>
<comment type="caution">
    <text evidence="3">The sequence shown here is derived from an EMBL/GenBank/DDBJ whole genome shotgun (WGS) entry which is preliminary data.</text>
</comment>
<reference evidence="3" key="2">
    <citation type="journal article" date="2023" name="Plants (Basel)">
        <title>Annotation of the Turnera subulata (Passifloraceae) Draft Genome Reveals the S-Locus Evolved after the Divergence of Turneroideae from Passifloroideae in a Stepwise Manner.</title>
        <authorList>
            <person name="Henning P.M."/>
            <person name="Roalson E.H."/>
            <person name="Mir W."/>
            <person name="McCubbin A.G."/>
            <person name="Shore J.S."/>
        </authorList>
    </citation>
    <scope>NUCLEOTIDE SEQUENCE</scope>
    <source>
        <strain evidence="3">F60SS</strain>
    </source>
</reference>
<accession>A0A9Q0FWF9</accession>
<dbReference type="Pfam" id="PF08670">
    <property type="entry name" value="MEKHLA"/>
    <property type="match status" value="1"/>
</dbReference>
<dbReference type="PANTHER" id="PTHR45950:SF7">
    <property type="entry name" value="HOMEOBOX-LEUCINE ZIPPER PROTEIN ATHB-14"/>
    <property type="match status" value="1"/>
</dbReference>
<proteinExistence type="predicted"/>
<keyword evidence="1" id="KW-0539">Nucleus</keyword>
<feature type="domain" description="MEKHLA" evidence="2">
    <location>
        <begin position="107"/>
        <end position="223"/>
    </location>
</feature>
<evidence type="ECO:0000313" key="3">
    <source>
        <dbReference type="EMBL" id="KAJ4837847.1"/>
    </source>
</evidence>
<dbReference type="PANTHER" id="PTHR45950">
    <property type="entry name" value="HOMEOBOX-LEUCINE ZIPPER PROTEIN ATHB-14"/>
    <property type="match status" value="1"/>
</dbReference>
<keyword evidence="4" id="KW-1185">Reference proteome</keyword>
<dbReference type="EMBL" id="JAKUCV010003721">
    <property type="protein sequence ID" value="KAJ4837847.1"/>
    <property type="molecule type" value="Genomic_DNA"/>
</dbReference>
<gene>
    <name evidence="3" type="primary">ATHB14_1</name>
    <name evidence="3" type="ORF">Tsubulata_001661</name>
</gene>
<keyword evidence="3" id="KW-0238">DNA-binding</keyword>
<dbReference type="AlphaFoldDB" id="A0A9Q0FWF9"/>
<dbReference type="Proteomes" id="UP001141552">
    <property type="component" value="Unassembled WGS sequence"/>
</dbReference>
<evidence type="ECO:0000313" key="4">
    <source>
        <dbReference type="Proteomes" id="UP001141552"/>
    </source>
</evidence>
<name>A0A9Q0FWF9_9ROSI</name>
<evidence type="ECO:0000256" key="1">
    <source>
        <dbReference type="ARBA" id="ARBA00023242"/>
    </source>
</evidence>
<dbReference type="OrthoDB" id="1926915at2759"/>
<reference evidence="3" key="1">
    <citation type="submission" date="2022-02" db="EMBL/GenBank/DDBJ databases">
        <authorList>
            <person name="Henning P.M."/>
            <person name="McCubbin A.G."/>
            <person name="Shore J.S."/>
        </authorList>
    </citation>
    <scope>NUCLEOTIDE SEQUENCE</scope>
    <source>
        <strain evidence="3">F60SS</strain>
        <tissue evidence="3">Leaves</tissue>
    </source>
</reference>
<dbReference type="GO" id="GO:0003677">
    <property type="term" value="F:DNA binding"/>
    <property type="evidence" value="ECO:0007669"/>
    <property type="project" value="UniProtKB-KW"/>
</dbReference>
<organism evidence="3 4">
    <name type="scientific">Turnera subulata</name>
    <dbReference type="NCBI Taxonomy" id="218843"/>
    <lineage>
        <taxon>Eukaryota</taxon>
        <taxon>Viridiplantae</taxon>
        <taxon>Streptophyta</taxon>
        <taxon>Embryophyta</taxon>
        <taxon>Tracheophyta</taxon>
        <taxon>Spermatophyta</taxon>
        <taxon>Magnoliopsida</taxon>
        <taxon>eudicotyledons</taxon>
        <taxon>Gunneridae</taxon>
        <taxon>Pentapetalae</taxon>
        <taxon>rosids</taxon>
        <taxon>fabids</taxon>
        <taxon>Malpighiales</taxon>
        <taxon>Passifloraceae</taxon>
        <taxon>Turnera</taxon>
    </lineage>
</organism>
<sequence>MSLLLLTLGLASTLEIESGGTRPPSEVDTSSYNLRSVVTIAFQFTFENHLRDNVAAMARQYVPSVVGSVQTLTLAQWVYRMYRIKDINLILYLSFGLNFSNPLNTVSDLFQVDAQGGDALLKQLWHYSDAIMCCSLKTNASPVFTFANQAGLDMLETTLVALQDIILDKILDEAGRKILCSEFSQIMQQGFAYRPAGICVFSMGRPVSYKRAVAWKVLNDDEFNHTTWPLCS</sequence>
<protein>
    <submittedName>
        <fullName evidence="3">Homeobox-leucine zipper protein ATHB-14</fullName>
    </submittedName>
</protein>
<dbReference type="InterPro" id="IPR013978">
    <property type="entry name" value="MEKHLA"/>
</dbReference>
<dbReference type="GO" id="GO:0003700">
    <property type="term" value="F:DNA-binding transcription factor activity"/>
    <property type="evidence" value="ECO:0007669"/>
    <property type="project" value="InterPro"/>
</dbReference>
<evidence type="ECO:0000259" key="2">
    <source>
        <dbReference type="Pfam" id="PF08670"/>
    </source>
</evidence>